<evidence type="ECO:0000313" key="2">
    <source>
        <dbReference type="Proteomes" id="UP000276232"/>
    </source>
</evidence>
<dbReference type="CDD" id="cd21650">
    <property type="entry name" value="CrtA-like"/>
    <property type="match status" value="1"/>
</dbReference>
<dbReference type="InParanoid" id="A0A3N1HMD4"/>
<dbReference type="InterPro" id="IPR049574">
    <property type="entry name" value="CrtA-like"/>
</dbReference>
<dbReference type="GO" id="GO:0004497">
    <property type="term" value="F:monooxygenase activity"/>
    <property type="evidence" value="ECO:0007669"/>
    <property type="project" value="UniProtKB-KW"/>
</dbReference>
<accession>A0A3N1HMD4</accession>
<evidence type="ECO:0000313" key="1">
    <source>
        <dbReference type="EMBL" id="ROP43641.1"/>
    </source>
</evidence>
<dbReference type="OrthoDB" id="1122317at2"/>
<dbReference type="Proteomes" id="UP000276232">
    <property type="component" value="Unassembled WGS sequence"/>
</dbReference>
<dbReference type="EMBL" id="RJKN01000003">
    <property type="protein sequence ID" value="ROP43641.1"/>
    <property type="molecule type" value="Genomic_DNA"/>
</dbReference>
<dbReference type="RefSeq" id="WP_123379368.1">
    <property type="nucleotide sequence ID" value="NZ_RJKN01000003.1"/>
</dbReference>
<protein>
    <submittedName>
        <fullName evidence="1">Spheroidene monooxygenase</fullName>
    </submittedName>
</protein>
<sequence>MAARSAVDPAPQDPPVPALVTVDVWGVPPRAVPAALGRMAVDRRGLRSCGARFTRLLGTGSGQTFSARDADLGHWALLATWDSPADAAYAEHQATWRGWGRLADERLRLELRPVASRGRWGGVEPFGRPAPRRPPAGTPVVSLTRARVRPRSWLTFARAVPPVSHDLQQVDGLRAALGIGEAPVGHQATLSVWRDSTALTAFAHGRAPHREVVERTPREGWYAEELFARFLLERSTGTLHGREV</sequence>
<reference evidence="1 2" key="1">
    <citation type="journal article" date="2015" name="Stand. Genomic Sci.">
        <title>Genomic Encyclopedia of Bacterial and Archaeal Type Strains, Phase III: the genomes of soil and plant-associated and newly described type strains.</title>
        <authorList>
            <person name="Whitman W.B."/>
            <person name="Woyke T."/>
            <person name="Klenk H.P."/>
            <person name="Zhou Y."/>
            <person name="Lilburn T.G."/>
            <person name="Beck B.J."/>
            <person name="De Vos P."/>
            <person name="Vandamme P."/>
            <person name="Eisen J.A."/>
            <person name="Garrity G."/>
            <person name="Hugenholtz P."/>
            <person name="Kyrpides N.C."/>
        </authorList>
    </citation>
    <scope>NUCLEOTIDE SEQUENCE [LARGE SCALE GENOMIC DNA]</scope>
    <source>
        <strain evidence="1 2">CECT 7306</strain>
    </source>
</reference>
<dbReference type="AlphaFoldDB" id="A0A3N1HMD4"/>
<keyword evidence="2" id="KW-1185">Reference proteome</keyword>
<comment type="caution">
    <text evidence="1">The sequence shown here is derived from an EMBL/GenBank/DDBJ whole genome shotgun (WGS) entry which is preliminary data.</text>
</comment>
<gene>
    <name evidence="1" type="ORF">EDC03_1234</name>
</gene>
<name>A0A3N1HMD4_9ACTN</name>
<keyword evidence="1" id="KW-0503">Monooxygenase</keyword>
<organism evidence="1 2">
    <name type="scientific">Pseudokineococcus lusitanus</name>
    <dbReference type="NCBI Taxonomy" id="763993"/>
    <lineage>
        <taxon>Bacteria</taxon>
        <taxon>Bacillati</taxon>
        <taxon>Actinomycetota</taxon>
        <taxon>Actinomycetes</taxon>
        <taxon>Kineosporiales</taxon>
        <taxon>Kineosporiaceae</taxon>
        <taxon>Pseudokineococcus</taxon>
    </lineage>
</organism>
<keyword evidence="1" id="KW-0560">Oxidoreductase</keyword>
<proteinExistence type="predicted"/>